<accession>Q8ETU1</accession>
<evidence type="ECO:0000313" key="1">
    <source>
        <dbReference type="EMBL" id="BAC12120.1"/>
    </source>
</evidence>
<organism evidence="1 2">
    <name type="scientific">Oceanobacillus iheyensis (strain DSM 14371 / CIP 107618 / JCM 11309 / KCTC 3954 / HTE831)</name>
    <dbReference type="NCBI Taxonomy" id="221109"/>
    <lineage>
        <taxon>Bacteria</taxon>
        <taxon>Bacillati</taxon>
        <taxon>Bacillota</taxon>
        <taxon>Bacilli</taxon>
        <taxon>Bacillales</taxon>
        <taxon>Bacillaceae</taxon>
        <taxon>Oceanobacillus</taxon>
    </lineage>
</organism>
<evidence type="ECO:0000313" key="2">
    <source>
        <dbReference type="Proteomes" id="UP000000822"/>
    </source>
</evidence>
<reference evidence="1 2" key="1">
    <citation type="journal article" date="2001" name="FEMS Microbiol. Lett.">
        <title>Oceanobacillus iheyensis gen. nov., sp. nov., a deep-sea extremely halotolerant and alkaliphilic species isolated from a depth of 1050 m on the Iheya Ridge.</title>
        <authorList>
            <person name="Lu J."/>
            <person name="Nogi Y."/>
            <person name="Takami H."/>
        </authorList>
    </citation>
    <scope>NUCLEOTIDE SEQUENCE [LARGE SCALE GENOMIC DNA]</scope>
    <source>
        <strain evidence="2">DSM 14371 / CIP 107618 / JCM 11309 / KCTC 3954 / HTE831</strain>
    </source>
</reference>
<dbReference type="Proteomes" id="UP000000822">
    <property type="component" value="Chromosome"/>
</dbReference>
<dbReference type="RefSeq" id="WP_011064565.1">
    <property type="nucleotide sequence ID" value="NC_004193.1"/>
</dbReference>
<proteinExistence type="predicted"/>
<dbReference type="AlphaFoldDB" id="Q8ETU1"/>
<keyword evidence="2" id="KW-1185">Reference proteome</keyword>
<gene>
    <name evidence="1" type="ordered locus">OB0164</name>
</gene>
<reference evidence="1 2" key="2">
    <citation type="journal article" date="2002" name="Nucleic Acids Res.">
        <title>Genome sequence of Oceanobacillus iheyensis isolated from the Iheya Ridge and its unexpected adaptive capabilities to extreme environments.</title>
        <authorList>
            <person name="Takami H."/>
            <person name="Takaki Y."/>
            <person name="Uchiyama I."/>
        </authorList>
    </citation>
    <scope>NUCLEOTIDE SEQUENCE [LARGE SCALE GENOMIC DNA]</scope>
    <source>
        <strain evidence="2">DSM 14371 / CIP 107618 / JCM 11309 / KCTC 3954 / HTE831</strain>
    </source>
</reference>
<sequence length="144" mass="16353">MTNQKESDLRVITLEQGTATYQEIVNKATDSDMVIDLIKIRTDEGFVVDTKDAEVKVAENKGTGTRALEKVAFLTYLGDDKVGEVGFVNGLEGNKQTIVYSQVVENDEISIYYFEDGQLQHHTFTQAEQDEFRRWLQRLSVTKP</sequence>
<name>Q8ETU1_OCEIH</name>
<dbReference type="EMBL" id="BA000028">
    <property type="protein sequence ID" value="BAC12120.1"/>
    <property type="molecule type" value="Genomic_DNA"/>
</dbReference>
<protein>
    <submittedName>
        <fullName evidence="1">Uncharacterized protein</fullName>
    </submittedName>
</protein>
<dbReference type="KEGG" id="oih:OB0164"/>
<dbReference type="HOGENOM" id="CLU_1794522_0_0_9"/>